<evidence type="ECO:0000259" key="7">
    <source>
        <dbReference type="PROSITE" id="PS50066"/>
    </source>
</evidence>
<feature type="coiled-coil region" evidence="6">
    <location>
        <begin position="150"/>
        <end position="177"/>
    </location>
</feature>
<dbReference type="InterPro" id="IPR036879">
    <property type="entry name" value="TF_MADSbox_sf"/>
</dbReference>
<evidence type="ECO:0000256" key="3">
    <source>
        <dbReference type="ARBA" id="ARBA00023125"/>
    </source>
</evidence>
<dbReference type="Proteomes" id="UP000619265">
    <property type="component" value="Unassembled WGS sequence"/>
</dbReference>
<dbReference type="PROSITE" id="PS50066">
    <property type="entry name" value="MADS_BOX_2"/>
    <property type="match status" value="1"/>
</dbReference>
<evidence type="ECO:0000256" key="1">
    <source>
        <dbReference type="ARBA" id="ARBA00004123"/>
    </source>
</evidence>
<dbReference type="Gene3D" id="3.40.1810.10">
    <property type="entry name" value="Transcription factor, MADS-box"/>
    <property type="match status" value="1"/>
</dbReference>
<dbReference type="GO" id="GO:0000977">
    <property type="term" value="F:RNA polymerase II transcription regulatory region sequence-specific DNA binding"/>
    <property type="evidence" value="ECO:0007669"/>
    <property type="project" value="InterPro"/>
</dbReference>
<evidence type="ECO:0000256" key="6">
    <source>
        <dbReference type="SAM" id="Coils"/>
    </source>
</evidence>
<dbReference type="KEGG" id="jre:108987058"/>
<dbReference type="EMBL" id="LIHL02000010">
    <property type="protein sequence ID" value="KAF5457401.1"/>
    <property type="molecule type" value="Genomic_DNA"/>
</dbReference>
<reference evidence="8" key="1">
    <citation type="submission" date="2015-10" db="EMBL/GenBank/DDBJ databases">
        <authorList>
            <person name="Martinez-Garcia P.J."/>
            <person name="Crepeau M.W."/>
            <person name="Puiu D."/>
            <person name="Gonzalez-Ibeas D."/>
            <person name="Whalen J."/>
            <person name="Stevens K."/>
            <person name="Paul R."/>
            <person name="Butterfield T."/>
            <person name="Britton M."/>
            <person name="Reagan R."/>
            <person name="Chakraborty S."/>
            <person name="Walawage S.L."/>
            <person name="Vasquez-Gross H.A."/>
            <person name="Cardeno C."/>
            <person name="Famula R."/>
            <person name="Pratt K."/>
            <person name="Kuruganti S."/>
            <person name="Aradhya M.K."/>
            <person name="Leslie C.A."/>
            <person name="Dandekar A.M."/>
            <person name="Salzberg S.L."/>
            <person name="Wegrzyn J.L."/>
            <person name="Langley C.H."/>
            <person name="Neale D.B."/>
        </authorList>
    </citation>
    <scope>NUCLEOTIDE SEQUENCE</scope>
    <source>
        <tissue evidence="8">Leaves</tissue>
    </source>
</reference>
<dbReference type="STRING" id="51240.W0FFX1"/>
<dbReference type="CDD" id="cd00265">
    <property type="entry name" value="MADS_MEF2_like"/>
    <property type="match status" value="1"/>
</dbReference>
<dbReference type="SUPFAM" id="SSF55455">
    <property type="entry name" value="SRF-like"/>
    <property type="match status" value="1"/>
</dbReference>
<dbReference type="GO" id="GO:0046983">
    <property type="term" value="F:protein dimerization activity"/>
    <property type="evidence" value="ECO:0007669"/>
    <property type="project" value="InterPro"/>
</dbReference>
<proteinExistence type="predicted"/>
<protein>
    <recommendedName>
        <fullName evidence="7">MADS-box domain-containing protein</fullName>
    </recommendedName>
</protein>
<comment type="caution">
    <text evidence="8">The sequence shown here is derived from an EMBL/GenBank/DDBJ whole genome shotgun (WGS) entry which is preliminary data.</text>
</comment>
<reference evidence="8" key="2">
    <citation type="submission" date="2020-03" db="EMBL/GenBank/DDBJ databases">
        <title>Walnut 2.0.</title>
        <authorList>
            <person name="Marrano A."/>
            <person name="Britton M."/>
            <person name="Zimin A.V."/>
            <person name="Zaini P.A."/>
            <person name="Workman R."/>
            <person name="Puiu D."/>
            <person name="Bianco L."/>
            <person name="Allen B.J."/>
            <person name="Troggio M."/>
            <person name="Leslie C.A."/>
            <person name="Timp W."/>
            <person name="Dendekar A."/>
            <person name="Salzberg S.L."/>
            <person name="Neale D.B."/>
        </authorList>
    </citation>
    <scope>NUCLEOTIDE SEQUENCE</scope>
    <source>
        <tissue evidence="8">Leaves</tissue>
    </source>
</reference>
<dbReference type="SMART" id="SM00432">
    <property type="entry name" value="MADS"/>
    <property type="match status" value="1"/>
</dbReference>
<dbReference type="PRINTS" id="PR00404">
    <property type="entry name" value="MADSDOMAIN"/>
</dbReference>
<dbReference type="AlphaFoldDB" id="A0A2I4E7S5"/>
<dbReference type="InterPro" id="IPR002100">
    <property type="entry name" value="TF_MADSbox"/>
</dbReference>
<dbReference type="GO" id="GO:0045944">
    <property type="term" value="P:positive regulation of transcription by RNA polymerase II"/>
    <property type="evidence" value="ECO:0007669"/>
    <property type="project" value="InterPro"/>
</dbReference>
<keyword evidence="3" id="KW-0238">DNA-binding</keyword>
<dbReference type="InterPro" id="IPR033896">
    <property type="entry name" value="MEF2-like_N"/>
</dbReference>
<keyword evidence="5" id="KW-0539">Nucleus</keyword>
<name>A0A2I4E7S5_JUGRE</name>
<keyword evidence="2" id="KW-0805">Transcription regulation</keyword>
<evidence type="ECO:0000256" key="4">
    <source>
        <dbReference type="ARBA" id="ARBA00023163"/>
    </source>
</evidence>
<dbReference type="PANTHER" id="PTHR48019">
    <property type="entry name" value="SERUM RESPONSE FACTOR HOMOLOG"/>
    <property type="match status" value="1"/>
</dbReference>
<accession>A0A2I4E7S5</accession>
<evidence type="ECO:0000256" key="5">
    <source>
        <dbReference type="ARBA" id="ARBA00023242"/>
    </source>
</evidence>
<organism evidence="8 9">
    <name type="scientific">Juglans regia</name>
    <name type="common">English walnut</name>
    <dbReference type="NCBI Taxonomy" id="51240"/>
    <lineage>
        <taxon>Eukaryota</taxon>
        <taxon>Viridiplantae</taxon>
        <taxon>Streptophyta</taxon>
        <taxon>Embryophyta</taxon>
        <taxon>Tracheophyta</taxon>
        <taxon>Spermatophyta</taxon>
        <taxon>Magnoliopsida</taxon>
        <taxon>eudicotyledons</taxon>
        <taxon>Gunneridae</taxon>
        <taxon>Pentapetalae</taxon>
        <taxon>rosids</taxon>
        <taxon>fabids</taxon>
        <taxon>Fagales</taxon>
        <taxon>Juglandaceae</taxon>
        <taxon>Juglans</taxon>
    </lineage>
</organism>
<sequence>MGRGKVQLKRIEDKSSRQVTFSKRKGGLMKKARELAVLCDVEVALMIFSDRGRLYEFSSAESLGKILERYRTHVEEEIAVRRSSELEKTHHADCPGLQMGARPLEMIQRYLEEQNIQEKTLIELTHLEIELDVILRQTRFRKTQLMIEAIKAHYEEEKQLREEKTLMEEEMAAMMSEDHVLRLELEPNNARAPPLQETLLNLF</sequence>
<keyword evidence="4" id="KW-0804">Transcription</keyword>
<dbReference type="Pfam" id="PF00319">
    <property type="entry name" value="SRF-TF"/>
    <property type="match status" value="1"/>
</dbReference>
<dbReference type="Gramene" id="Jr10_04720_p1">
    <property type="protein sequence ID" value="cds.Jr10_04720_p1"/>
    <property type="gene ID" value="Jr10_04720"/>
</dbReference>
<dbReference type="FunFam" id="3.40.1810.10:FF:000003">
    <property type="entry name" value="MADS-box transcription factor MADS-MC"/>
    <property type="match status" value="1"/>
</dbReference>
<evidence type="ECO:0000313" key="8">
    <source>
        <dbReference type="EMBL" id="KAF5457401.1"/>
    </source>
</evidence>
<keyword evidence="6" id="KW-0175">Coiled coil</keyword>
<evidence type="ECO:0000256" key="2">
    <source>
        <dbReference type="ARBA" id="ARBA00023015"/>
    </source>
</evidence>
<evidence type="ECO:0000313" key="9">
    <source>
        <dbReference type="Proteomes" id="UP000619265"/>
    </source>
</evidence>
<dbReference type="PROSITE" id="PS00350">
    <property type="entry name" value="MADS_BOX_1"/>
    <property type="match status" value="1"/>
</dbReference>
<dbReference type="GO" id="GO:0005634">
    <property type="term" value="C:nucleus"/>
    <property type="evidence" value="ECO:0007669"/>
    <property type="project" value="UniProtKB-SubCell"/>
</dbReference>
<dbReference type="InterPro" id="IPR050142">
    <property type="entry name" value="MADS-box/MEF2_TF"/>
</dbReference>
<gene>
    <name evidence="8" type="ORF">F2P56_021505</name>
</gene>
<comment type="subcellular location">
    <subcellularLocation>
        <location evidence="1">Nucleus</location>
    </subcellularLocation>
</comment>
<feature type="domain" description="MADS-box" evidence="7">
    <location>
        <begin position="1"/>
        <end position="61"/>
    </location>
</feature>